<dbReference type="GO" id="GO:0015935">
    <property type="term" value="C:small ribosomal subunit"/>
    <property type="evidence" value="ECO:0007669"/>
    <property type="project" value="TreeGrafter"/>
</dbReference>
<proteinExistence type="inferred from homology"/>
<gene>
    <name evidence="3 5" type="primary">rpsP</name>
    <name evidence="5" type="ORF">JQS30_04650</name>
</gene>
<comment type="similarity">
    <text evidence="3">Belongs to the bacterial ribosomal protein bS16 family.</text>
</comment>
<evidence type="ECO:0000313" key="6">
    <source>
        <dbReference type="Proteomes" id="UP000662939"/>
    </source>
</evidence>
<dbReference type="NCBIfam" id="NF011093">
    <property type="entry name" value="PRK14520.1"/>
    <property type="match status" value="1"/>
</dbReference>
<dbReference type="NCBIfam" id="TIGR00002">
    <property type="entry name" value="S16"/>
    <property type="match status" value="1"/>
</dbReference>
<protein>
    <recommendedName>
        <fullName evidence="3">Small ribosomal subunit protein bS16</fullName>
    </recommendedName>
</protein>
<sequence length="192" mass="21129">MAVKIRLTRMGKIRTPQYRIVVVDSRKKRDGKYLESVGIYHPKENPSRIELKQERVEHWLKVGAQPSDAVKSILCKTGDWQKFKGLPAPSKPLQVAEPKPNRNELYEAEIRAAGIDPEAKLAEAEEAAKKSGGAKRPAKNDKKKDTKSSAKAEKADKPVETNAKVDEGAAADVDTTKAEIAEAASDDADKKE</sequence>
<dbReference type="KEGG" id="nav:JQS30_04650"/>
<dbReference type="Gene3D" id="3.30.1320.10">
    <property type="match status" value="1"/>
</dbReference>
<evidence type="ECO:0000313" key="5">
    <source>
        <dbReference type="EMBL" id="QSB06205.1"/>
    </source>
</evidence>
<dbReference type="HAMAP" id="MF_00385">
    <property type="entry name" value="Ribosomal_bS16"/>
    <property type="match status" value="1"/>
</dbReference>
<dbReference type="GO" id="GO:0003735">
    <property type="term" value="F:structural constituent of ribosome"/>
    <property type="evidence" value="ECO:0007669"/>
    <property type="project" value="InterPro"/>
</dbReference>
<dbReference type="InterPro" id="IPR000307">
    <property type="entry name" value="Ribosomal_bS16"/>
</dbReference>
<evidence type="ECO:0000256" key="2">
    <source>
        <dbReference type="ARBA" id="ARBA00023274"/>
    </source>
</evidence>
<dbReference type="InterPro" id="IPR023803">
    <property type="entry name" value="Ribosomal_bS16_dom_sf"/>
</dbReference>
<evidence type="ECO:0000256" key="3">
    <source>
        <dbReference type="HAMAP-Rule" id="MF_00385"/>
    </source>
</evidence>
<dbReference type="Pfam" id="PF00886">
    <property type="entry name" value="Ribosomal_S16"/>
    <property type="match status" value="1"/>
</dbReference>
<dbReference type="InterPro" id="IPR020592">
    <property type="entry name" value="Ribosomal_bS16_CS"/>
</dbReference>
<feature type="compositionally biased region" description="Basic and acidic residues" evidence="4">
    <location>
        <begin position="138"/>
        <end position="167"/>
    </location>
</feature>
<dbReference type="PROSITE" id="PS00732">
    <property type="entry name" value="RIBOSOMAL_S16"/>
    <property type="match status" value="1"/>
</dbReference>
<dbReference type="GO" id="GO:0006412">
    <property type="term" value="P:translation"/>
    <property type="evidence" value="ECO:0007669"/>
    <property type="project" value="UniProtKB-UniRule"/>
</dbReference>
<dbReference type="SUPFAM" id="SSF54565">
    <property type="entry name" value="Ribosomal protein S16"/>
    <property type="match status" value="1"/>
</dbReference>
<reference evidence="5" key="1">
    <citation type="submission" date="2021-02" db="EMBL/GenBank/DDBJ databases">
        <title>Natronoglycomyces albus gen. nov., sp. nov, a haloalkaliphilic actinobacterium from a soda solonchak soil.</title>
        <authorList>
            <person name="Sorokin D.Y."/>
            <person name="Khijniak T.V."/>
            <person name="Zakharycheva A.P."/>
            <person name="Boueva O.V."/>
            <person name="Ariskina E.V."/>
            <person name="Hahnke R.L."/>
            <person name="Bunk B."/>
            <person name="Sproer C."/>
            <person name="Schumann P."/>
            <person name="Evtushenko L.I."/>
            <person name="Kublanov I.V."/>
        </authorList>
    </citation>
    <scope>NUCLEOTIDE SEQUENCE</scope>
    <source>
        <strain evidence="5">DSM 106290</strain>
    </source>
</reference>
<feature type="region of interest" description="Disordered" evidence="4">
    <location>
        <begin position="121"/>
        <end position="192"/>
    </location>
</feature>
<dbReference type="EMBL" id="CP070496">
    <property type="protein sequence ID" value="QSB06205.1"/>
    <property type="molecule type" value="Genomic_DNA"/>
</dbReference>
<dbReference type="AlphaFoldDB" id="A0A895XSJ5"/>
<keyword evidence="1 3" id="KW-0689">Ribosomal protein</keyword>
<dbReference type="Proteomes" id="UP000662939">
    <property type="component" value="Chromosome"/>
</dbReference>
<dbReference type="GO" id="GO:0005737">
    <property type="term" value="C:cytoplasm"/>
    <property type="evidence" value="ECO:0007669"/>
    <property type="project" value="UniProtKB-ARBA"/>
</dbReference>
<evidence type="ECO:0000256" key="4">
    <source>
        <dbReference type="SAM" id="MobiDB-lite"/>
    </source>
</evidence>
<organism evidence="5 6">
    <name type="scientific">Natronoglycomyces albus</name>
    <dbReference type="NCBI Taxonomy" id="2811108"/>
    <lineage>
        <taxon>Bacteria</taxon>
        <taxon>Bacillati</taxon>
        <taxon>Actinomycetota</taxon>
        <taxon>Actinomycetes</taxon>
        <taxon>Glycomycetales</taxon>
        <taxon>Glycomycetaceae</taxon>
        <taxon>Natronoglycomyces</taxon>
    </lineage>
</organism>
<dbReference type="PANTHER" id="PTHR12919">
    <property type="entry name" value="30S RIBOSOMAL PROTEIN S16"/>
    <property type="match status" value="1"/>
</dbReference>
<evidence type="ECO:0000256" key="1">
    <source>
        <dbReference type="ARBA" id="ARBA00022980"/>
    </source>
</evidence>
<accession>A0A895XSJ5</accession>
<dbReference type="RefSeq" id="WP_213172214.1">
    <property type="nucleotide sequence ID" value="NZ_CP070496.1"/>
</dbReference>
<dbReference type="PANTHER" id="PTHR12919:SF20">
    <property type="entry name" value="SMALL RIBOSOMAL SUBUNIT PROTEIN BS16M"/>
    <property type="match status" value="1"/>
</dbReference>
<name>A0A895XSJ5_9ACTN</name>
<keyword evidence="6" id="KW-1185">Reference proteome</keyword>
<keyword evidence="2 3" id="KW-0687">Ribonucleoprotein</keyword>